<gene>
    <name evidence="2" type="ORF">HAX54_040698</name>
</gene>
<evidence type="ECO:0000259" key="1">
    <source>
        <dbReference type="Pfam" id="PF25502"/>
    </source>
</evidence>
<evidence type="ECO:0000313" key="3">
    <source>
        <dbReference type="Proteomes" id="UP000823775"/>
    </source>
</evidence>
<dbReference type="InterPro" id="IPR057237">
    <property type="entry name" value="DUF7915"/>
</dbReference>
<protein>
    <recommendedName>
        <fullName evidence="1">DUF7915 domain-containing protein</fullName>
    </recommendedName>
</protein>
<dbReference type="PANTHER" id="PTHR33913">
    <property type="entry name" value="ALEURONE LAYER MORPHOGENESIS PROTEIN"/>
    <property type="match status" value="1"/>
</dbReference>
<organism evidence="2 3">
    <name type="scientific">Datura stramonium</name>
    <name type="common">Jimsonweed</name>
    <name type="synonym">Common thornapple</name>
    <dbReference type="NCBI Taxonomy" id="4076"/>
    <lineage>
        <taxon>Eukaryota</taxon>
        <taxon>Viridiplantae</taxon>
        <taxon>Streptophyta</taxon>
        <taxon>Embryophyta</taxon>
        <taxon>Tracheophyta</taxon>
        <taxon>Spermatophyta</taxon>
        <taxon>Magnoliopsida</taxon>
        <taxon>eudicotyledons</taxon>
        <taxon>Gunneridae</taxon>
        <taxon>Pentapetalae</taxon>
        <taxon>asterids</taxon>
        <taxon>lamiids</taxon>
        <taxon>Solanales</taxon>
        <taxon>Solanaceae</taxon>
        <taxon>Solanoideae</taxon>
        <taxon>Datureae</taxon>
        <taxon>Datura</taxon>
    </lineage>
</organism>
<feature type="domain" description="DUF7915" evidence="1">
    <location>
        <begin position="45"/>
        <end position="196"/>
    </location>
</feature>
<keyword evidence="3" id="KW-1185">Reference proteome</keyword>
<dbReference type="Proteomes" id="UP000823775">
    <property type="component" value="Unassembled WGS sequence"/>
</dbReference>
<comment type="caution">
    <text evidence="2">The sequence shown here is derived from an EMBL/GenBank/DDBJ whole genome shotgun (WGS) entry which is preliminary data.</text>
</comment>
<name>A0ABS8VT27_DATST</name>
<dbReference type="Pfam" id="PF25502">
    <property type="entry name" value="DUF7915"/>
    <property type="match status" value="1"/>
</dbReference>
<dbReference type="EMBL" id="JACEIK010005780">
    <property type="protein sequence ID" value="MCE0482197.1"/>
    <property type="molecule type" value="Genomic_DNA"/>
</dbReference>
<dbReference type="PANTHER" id="PTHR33913:SF1">
    <property type="entry name" value="DRBM DOMAIN-CONTAINING PROTEIN"/>
    <property type="match status" value="1"/>
</dbReference>
<proteinExistence type="predicted"/>
<reference evidence="2 3" key="1">
    <citation type="journal article" date="2021" name="BMC Genomics">
        <title>Datura genome reveals duplications of psychoactive alkaloid biosynthetic genes and high mutation rate following tissue culture.</title>
        <authorList>
            <person name="Rajewski A."/>
            <person name="Carter-House D."/>
            <person name="Stajich J."/>
            <person name="Litt A."/>
        </authorList>
    </citation>
    <scope>NUCLEOTIDE SEQUENCE [LARGE SCALE GENOMIC DNA]</scope>
    <source>
        <strain evidence="2">AR-01</strain>
    </source>
</reference>
<sequence>MASELASTKDVVNAGILSQASVALEITLPLRMLRNSFSAAVCSQTGVWSLLGKRLELPTAEIEGTVERKHLKKKRQTSMRPVTVEQNDDDSGFQQLAFLAQGCNRVRLFQELYLYFLGHDLVVLEKHVVYSLTKEKTASCFYIMQCTQSISLDIQIPVKEIFERVHVVKRNSGNWSTTDVVGVLICFPYASIMSTFF</sequence>
<evidence type="ECO:0000313" key="2">
    <source>
        <dbReference type="EMBL" id="MCE0482197.1"/>
    </source>
</evidence>
<accession>A0ABS8VT27</accession>